<evidence type="ECO:0000256" key="1">
    <source>
        <dbReference type="SAM" id="SignalP"/>
    </source>
</evidence>
<reference evidence="2 3" key="1">
    <citation type="submission" date="2018-03" db="EMBL/GenBank/DDBJ databases">
        <title>Genomic Encyclopedia of Archaeal and Bacterial Type Strains, Phase II (KMG-II): from individual species to whole genera.</title>
        <authorList>
            <person name="Goeker M."/>
        </authorList>
    </citation>
    <scope>NUCLEOTIDE SEQUENCE [LARGE SCALE GENOMIC DNA]</scope>
    <source>
        <strain evidence="2 3">DSM 100214</strain>
    </source>
</reference>
<dbReference type="Pfam" id="PF12099">
    <property type="entry name" value="DUF3575"/>
    <property type="match status" value="1"/>
</dbReference>
<dbReference type="InterPro" id="IPR036709">
    <property type="entry name" value="Autotransporte_beta_dom_sf"/>
</dbReference>
<evidence type="ECO:0000313" key="2">
    <source>
        <dbReference type="EMBL" id="PXV61086.1"/>
    </source>
</evidence>
<feature type="chain" id="PRO_5016146171" evidence="1">
    <location>
        <begin position="24"/>
        <end position="180"/>
    </location>
</feature>
<comment type="caution">
    <text evidence="2">The sequence shown here is derived from an EMBL/GenBank/DDBJ whole genome shotgun (WGS) entry which is preliminary data.</text>
</comment>
<protein>
    <submittedName>
        <fullName evidence="2">Uncharacterized protein DUF3575</fullName>
    </submittedName>
</protein>
<proteinExistence type="predicted"/>
<keyword evidence="3" id="KW-1185">Reference proteome</keyword>
<dbReference type="EMBL" id="QICL01000026">
    <property type="protein sequence ID" value="PXV61086.1"/>
    <property type="molecule type" value="Genomic_DNA"/>
</dbReference>
<gene>
    <name evidence="2" type="ORF">CLV62_12620</name>
</gene>
<name>A0A2V3PJY8_9BACT</name>
<feature type="signal peptide" evidence="1">
    <location>
        <begin position="1"/>
        <end position="23"/>
    </location>
</feature>
<evidence type="ECO:0000313" key="3">
    <source>
        <dbReference type="Proteomes" id="UP000247973"/>
    </source>
</evidence>
<keyword evidence="1" id="KW-0732">Signal</keyword>
<organism evidence="2 3">
    <name type="scientific">Dysgonomonas alginatilytica</name>
    <dbReference type="NCBI Taxonomy" id="1605892"/>
    <lineage>
        <taxon>Bacteria</taxon>
        <taxon>Pseudomonadati</taxon>
        <taxon>Bacteroidota</taxon>
        <taxon>Bacteroidia</taxon>
        <taxon>Bacteroidales</taxon>
        <taxon>Dysgonomonadaceae</taxon>
        <taxon>Dysgonomonas</taxon>
    </lineage>
</organism>
<dbReference type="SUPFAM" id="SSF103515">
    <property type="entry name" value="Autotransporter"/>
    <property type="match status" value="1"/>
</dbReference>
<dbReference type="AlphaFoldDB" id="A0A2V3PJY8"/>
<accession>A0A2V3PJY8</accession>
<sequence length="180" mass="20561">MKKIILTYALMTAFCLCSRVSQAQFYSVNTNIPALATTTLNMELSMTLNRKVSVHLPVYYNPFVFSGNRKIQNFTVMPGVRYWLLESYVSGFVGVNTIGSKYHFTWKDYRYEGLAFGAGISAGYAYLLSPRWNLELEGGIGLVWADYTKYRCEECGKKVGDENRWYAIPNKIALSLVYLF</sequence>
<dbReference type="Proteomes" id="UP000247973">
    <property type="component" value="Unassembled WGS sequence"/>
</dbReference>
<dbReference type="RefSeq" id="WP_317048088.1">
    <property type="nucleotide sequence ID" value="NZ_QICL01000026.1"/>
</dbReference>
<dbReference type="InterPro" id="IPR021958">
    <property type="entry name" value="DUF3575"/>
</dbReference>